<dbReference type="InterPro" id="IPR005025">
    <property type="entry name" value="FMN_Rdtase-like_dom"/>
</dbReference>
<accession>A0A1M5NA72</accession>
<dbReference type="Gene3D" id="3.40.50.360">
    <property type="match status" value="1"/>
</dbReference>
<evidence type="ECO:0000313" key="5">
    <source>
        <dbReference type="Proteomes" id="UP000242329"/>
    </source>
</evidence>
<sequence>MSELLIVAINGSPDREGNTSFLLKKAAEACEKMGARVEFIHCQQVLKDLATPFCVACSVPCSGKCFQDKEMEKALDLIAQADGIILGSPVYFGTVSAQLKAFWDKTRSLRNDKKLLNVVGGAVAVGASRFGGQETTIRAMQDMMLVQGMIVVGDGYYADDCGHMGAAGQRPASEDENAVLRASIIGKRIVEVARATKHLRMR</sequence>
<keyword evidence="5" id="KW-1185">Reference proteome</keyword>
<dbReference type="PANTHER" id="PTHR43278:SF1">
    <property type="entry name" value="IRON-SULFUR FLAVOPROTEIN MJ1083"/>
    <property type="match status" value="1"/>
</dbReference>
<dbReference type="PANTHER" id="PTHR43278">
    <property type="entry name" value="NAD(P)H-DEPENDENT FMN-CONTAINING OXIDOREDUCTASE YWQN-RELATED"/>
    <property type="match status" value="1"/>
</dbReference>
<evidence type="ECO:0000256" key="1">
    <source>
        <dbReference type="ARBA" id="ARBA00022630"/>
    </source>
</evidence>
<feature type="domain" description="NADPH-dependent FMN reductase-like" evidence="3">
    <location>
        <begin position="6"/>
        <end position="160"/>
    </location>
</feature>
<dbReference type="InterPro" id="IPR051796">
    <property type="entry name" value="ISF_SsuE-like"/>
</dbReference>
<dbReference type="RefSeq" id="WP_073091411.1">
    <property type="nucleotide sequence ID" value="NZ_FQWY01000015.1"/>
</dbReference>
<dbReference type="STRING" id="1123382.SAMN02745221_01147"/>
<dbReference type="Pfam" id="PF03358">
    <property type="entry name" value="FMN_red"/>
    <property type="match status" value="1"/>
</dbReference>
<name>A0A1M5NA72_9FIRM</name>
<protein>
    <submittedName>
        <fullName evidence="4">Multimeric flavodoxin WrbA</fullName>
    </submittedName>
</protein>
<dbReference type="SUPFAM" id="SSF52218">
    <property type="entry name" value="Flavoproteins"/>
    <property type="match status" value="1"/>
</dbReference>
<evidence type="ECO:0000313" key="4">
    <source>
        <dbReference type="EMBL" id="SHG86391.1"/>
    </source>
</evidence>
<reference evidence="5" key="1">
    <citation type="submission" date="2016-11" db="EMBL/GenBank/DDBJ databases">
        <authorList>
            <person name="Varghese N."/>
            <person name="Submissions S."/>
        </authorList>
    </citation>
    <scope>NUCLEOTIDE SEQUENCE [LARGE SCALE GENOMIC DNA]</scope>
    <source>
        <strain evidence="5">DSM 11003</strain>
    </source>
</reference>
<dbReference type="Proteomes" id="UP000242329">
    <property type="component" value="Unassembled WGS sequence"/>
</dbReference>
<keyword evidence="2" id="KW-0288">FMN</keyword>
<dbReference type="EMBL" id="FQWY01000015">
    <property type="protein sequence ID" value="SHG86391.1"/>
    <property type="molecule type" value="Genomic_DNA"/>
</dbReference>
<dbReference type="GO" id="GO:0016491">
    <property type="term" value="F:oxidoreductase activity"/>
    <property type="evidence" value="ECO:0007669"/>
    <property type="project" value="InterPro"/>
</dbReference>
<keyword evidence="1" id="KW-0285">Flavoprotein</keyword>
<dbReference type="AlphaFoldDB" id="A0A1M5NA72"/>
<evidence type="ECO:0000256" key="2">
    <source>
        <dbReference type="ARBA" id="ARBA00022643"/>
    </source>
</evidence>
<proteinExistence type="predicted"/>
<gene>
    <name evidence="4" type="ORF">SAMN02745221_01147</name>
</gene>
<dbReference type="OrthoDB" id="6398207at2"/>
<evidence type="ECO:0000259" key="3">
    <source>
        <dbReference type="Pfam" id="PF03358"/>
    </source>
</evidence>
<dbReference type="InterPro" id="IPR029039">
    <property type="entry name" value="Flavoprotein-like_sf"/>
</dbReference>
<organism evidence="4 5">
    <name type="scientific">Thermosyntropha lipolytica DSM 11003</name>
    <dbReference type="NCBI Taxonomy" id="1123382"/>
    <lineage>
        <taxon>Bacteria</taxon>
        <taxon>Bacillati</taxon>
        <taxon>Bacillota</taxon>
        <taxon>Clostridia</taxon>
        <taxon>Eubacteriales</taxon>
        <taxon>Syntrophomonadaceae</taxon>
        <taxon>Thermosyntropha</taxon>
    </lineage>
</organism>